<dbReference type="GO" id="GO:0046695">
    <property type="term" value="C:SLIK (SAGA-like) complex"/>
    <property type="evidence" value="ECO:0007669"/>
    <property type="project" value="InterPro"/>
</dbReference>
<evidence type="ECO:0000256" key="3">
    <source>
        <dbReference type="ARBA" id="ARBA00023015"/>
    </source>
</evidence>
<dbReference type="GO" id="GO:0046982">
    <property type="term" value="F:protein heterodimerization activity"/>
    <property type="evidence" value="ECO:0007669"/>
    <property type="project" value="InterPro"/>
</dbReference>
<gene>
    <name evidence="7" type="ORF">FF38_09412</name>
</gene>
<comment type="subcellular location">
    <subcellularLocation>
        <location evidence="1">Nucleus</location>
    </subcellularLocation>
</comment>
<name>A0A0L0C8Z8_LUCCU</name>
<dbReference type="OMA" id="DIYLYEW"/>
<feature type="compositionally biased region" description="Polar residues" evidence="6">
    <location>
        <begin position="34"/>
        <end position="57"/>
    </location>
</feature>
<organism evidence="7 8">
    <name type="scientific">Lucilia cuprina</name>
    <name type="common">Green bottle fly</name>
    <name type="synonym">Australian sheep blowfly</name>
    <dbReference type="NCBI Taxonomy" id="7375"/>
    <lineage>
        <taxon>Eukaryota</taxon>
        <taxon>Metazoa</taxon>
        <taxon>Ecdysozoa</taxon>
        <taxon>Arthropoda</taxon>
        <taxon>Hexapoda</taxon>
        <taxon>Insecta</taxon>
        <taxon>Pterygota</taxon>
        <taxon>Neoptera</taxon>
        <taxon>Endopterygota</taxon>
        <taxon>Diptera</taxon>
        <taxon>Brachycera</taxon>
        <taxon>Muscomorpha</taxon>
        <taxon>Oestroidea</taxon>
        <taxon>Calliphoridae</taxon>
        <taxon>Luciliinae</taxon>
        <taxon>Lucilia</taxon>
    </lineage>
</organism>
<dbReference type="STRING" id="7375.A0A0L0C8Z8"/>
<feature type="compositionally biased region" description="Low complexity" evidence="6">
    <location>
        <begin position="58"/>
        <end position="84"/>
    </location>
</feature>
<dbReference type="EMBL" id="JRES01000753">
    <property type="protein sequence ID" value="KNC28730.1"/>
    <property type="molecule type" value="Genomic_DNA"/>
</dbReference>
<keyword evidence="4" id="KW-0804">Transcription</keyword>
<dbReference type="Proteomes" id="UP000037069">
    <property type="component" value="Unassembled WGS sequence"/>
</dbReference>
<keyword evidence="5" id="KW-0539">Nucleus</keyword>
<protein>
    <submittedName>
        <fullName evidence="7">Uncharacterized protein</fullName>
    </submittedName>
</protein>
<feature type="compositionally biased region" description="Polar residues" evidence="6">
    <location>
        <begin position="1"/>
        <end position="10"/>
    </location>
</feature>
<evidence type="ECO:0000256" key="2">
    <source>
        <dbReference type="ARBA" id="ARBA00007688"/>
    </source>
</evidence>
<keyword evidence="8" id="KW-1185">Reference proteome</keyword>
<dbReference type="GO" id="GO:0000124">
    <property type="term" value="C:SAGA complex"/>
    <property type="evidence" value="ECO:0007669"/>
    <property type="project" value="InterPro"/>
</dbReference>
<dbReference type="GO" id="GO:0003713">
    <property type="term" value="F:transcription coactivator activity"/>
    <property type="evidence" value="ECO:0007669"/>
    <property type="project" value="TreeGrafter"/>
</dbReference>
<evidence type="ECO:0000256" key="1">
    <source>
        <dbReference type="ARBA" id="ARBA00004123"/>
    </source>
</evidence>
<dbReference type="GO" id="GO:0016251">
    <property type="term" value="F:RNA polymerase II general transcription initiation factor activity"/>
    <property type="evidence" value="ECO:0007669"/>
    <property type="project" value="InterPro"/>
</dbReference>
<proteinExistence type="inferred from homology"/>
<keyword evidence="3" id="KW-0805">Transcription regulation</keyword>
<dbReference type="GO" id="GO:0051123">
    <property type="term" value="P:RNA polymerase II preinitiation complex assembly"/>
    <property type="evidence" value="ECO:0007669"/>
    <property type="project" value="TreeGrafter"/>
</dbReference>
<dbReference type="InterPro" id="IPR037796">
    <property type="entry name" value="TAF6"/>
</dbReference>
<dbReference type="PANTHER" id="PTHR10221">
    <property type="entry name" value="TRANSCRIPTION INITIATION FACTOR TFIID SUBUNIT 6"/>
    <property type="match status" value="1"/>
</dbReference>
<dbReference type="InterPro" id="IPR009072">
    <property type="entry name" value="Histone-fold"/>
</dbReference>
<dbReference type="PANTHER" id="PTHR10221:SF9">
    <property type="entry name" value="TRANSCRIPTION INITIATION FACTOR TFIID SUBUNIT 6"/>
    <property type="match status" value="1"/>
</dbReference>
<comment type="similarity">
    <text evidence="2">Belongs to the TAF6 family.</text>
</comment>
<evidence type="ECO:0000256" key="6">
    <source>
        <dbReference type="SAM" id="MobiDB-lite"/>
    </source>
</evidence>
<comment type="caution">
    <text evidence="7">The sequence shown here is derived from an EMBL/GenBank/DDBJ whole genome shotgun (WGS) entry which is preliminary data.</text>
</comment>
<dbReference type="CDD" id="cd22932">
    <property type="entry name" value="HFD_TAF6L"/>
    <property type="match status" value="1"/>
</dbReference>
<feature type="compositionally biased region" description="Basic residues" evidence="6">
    <location>
        <begin position="20"/>
        <end position="31"/>
    </location>
</feature>
<dbReference type="Gene3D" id="1.10.20.10">
    <property type="entry name" value="Histone, subunit A"/>
    <property type="match status" value="1"/>
</dbReference>
<sequence length="717" mass="81135">MKTSTTPQNEDTPKTTQTKSTKKSAKSRAKSNKLEINNSSSSSKNATGNLSSSTTAAQLITHQQQNNQTNQLNIVTTPTTPTSSYMSGGGVFDASMPQHGSGGVSGGSGGRDELNTTSRSNHKSYAGLEPRSIKIIWEQHDQSDVELSGEVCARVAEDASYRLWELINNIKTYARHSGGSITYDLVNEVLRDSDVPPCLGAMDSDWDRIDYDGSYFFYSDKIIELRDEYQKDVTFNMPQGADFKCSWPMEDKHMENIKKYVPAFIYVALNASTDDLDAVLTEAAFSSLMGHCYRLILTKIIQIVAFKQSPDICQRCWRLLRALSSNPQCRDVDAREEYFHLAEILICQLLAPYESIKVQNSSAANEKTEDSSNQNNIKMEIDNLDADFMDHTQSTMENLEGNSNEDNTEKIYKLQADMDEEEINGCSSTATNTGGSYQTSQYFASPVDAKIVDELCETLGHLAAINGYFQSECLYHIVRRLERFFEGRFISTERDYNYISRALRGLIALGEYAFREFIPFLYKLKAEDIPETLWNDFTVSAVFLQGHDDIFLYEWLEFVCGGDKLQPFMTYQAQYYEKFLNYRYLRRKPATFKFNPKLGVRRLEWSTLAAAMCHGDDPNKALKPKPSIKEVFPDLKPINMNINRAGNIRFKFAGCRPVIIKGKNKFGLQTADLGQQNEKLLNGCGQNDILIAKRRLFKPLTNEKSMIPLCSYNFLNI</sequence>
<evidence type="ECO:0000256" key="5">
    <source>
        <dbReference type="ARBA" id="ARBA00023242"/>
    </source>
</evidence>
<dbReference type="OrthoDB" id="6621890at2759"/>
<evidence type="ECO:0000256" key="4">
    <source>
        <dbReference type="ARBA" id="ARBA00023163"/>
    </source>
</evidence>
<reference evidence="7 8" key="1">
    <citation type="journal article" date="2015" name="Nat. Commun.">
        <title>Lucilia cuprina genome unlocks parasitic fly biology to underpin future interventions.</title>
        <authorList>
            <person name="Anstead C.A."/>
            <person name="Korhonen P.K."/>
            <person name="Young N.D."/>
            <person name="Hall R.S."/>
            <person name="Jex A.R."/>
            <person name="Murali S.C."/>
            <person name="Hughes D.S."/>
            <person name="Lee S.F."/>
            <person name="Perry T."/>
            <person name="Stroehlein A.J."/>
            <person name="Ansell B.R."/>
            <person name="Breugelmans B."/>
            <person name="Hofmann A."/>
            <person name="Qu J."/>
            <person name="Dugan S."/>
            <person name="Lee S.L."/>
            <person name="Chao H."/>
            <person name="Dinh H."/>
            <person name="Han Y."/>
            <person name="Doddapaneni H.V."/>
            <person name="Worley K.C."/>
            <person name="Muzny D.M."/>
            <person name="Ioannidis P."/>
            <person name="Waterhouse R.M."/>
            <person name="Zdobnov E.M."/>
            <person name="James P.J."/>
            <person name="Bagnall N.H."/>
            <person name="Kotze A.C."/>
            <person name="Gibbs R.A."/>
            <person name="Richards S."/>
            <person name="Batterham P."/>
            <person name="Gasser R.B."/>
        </authorList>
    </citation>
    <scope>NUCLEOTIDE SEQUENCE [LARGE SCALE GENOMIC DNA]</scope>
    <source>
        <strain evidence="7 8">LS</strain>
        <tissue evidence="7">Full body</tissue>
    </source>
</reference>
<dbReference type="AlphaFoldDB" id="A0A0L0C8Z8"/>
<evidence type="ECO:0000313" key="8">
    <source>
        <dbReference type="Proteomes" id="UP000037069"/>
    </source>
</evidence>
<accession>A0A0L0C8Z8</accession>
<feature type="region of interest" description="Disordered" evidence="6">
    <location>
        <begin position="1"/>
        <end position="124"/>
    </location>
</feature>
<feature type="compositionally biased region" description="Gly residues" evidence="6">
    <location>
        <begin position="100"/>
        <end position="109"/>
    </location>
</feature>
<dbReference type="GO" id="GO:0005669">
    <property type="term" value="C:transcription factor TFIID complex"/>
    <property type="evidence" value="ECO:0007669"/>
    <property type="project" value="InterPro"/>
</dbReference>
<evidence type="ECO:0000313" key="7">
    <source>
        <dbReference type="EMBL" id="KNC28730.1"/>
    </source>
</evidence>